<dbReference type="PANTHER" id="PTHR21686">
    <property type="entry name" value="DEOXYNUCLEOTIDYLTRANSFERASE TERMINAL-INTERACTING PROTEIN 2"/>
    <property type="match status" value="1"/>
</dbReference>
<dbReference type="AlphaFoldDB" id="A0A8S1JNH9"/>
<organism evidence="5 6">
    <name type="scientific">Paramecium primaurelia</name>
    <dbReference type="NCBI Taxonomy" id="5886"/>
    <lineage>
        <taxon>Eukaryota</taxon>
        <taxon>Sar</taxon>
        <taxon>Alveolata</taxon>
        <taxon>Ciliophora</taxon>
        <taxon>Intramacronucleata</taxon>
        <taxon>Oligohymenophorea</taxon>
        <taxon>Peniculida</taxon>
        <taxon>Parameciidae</taxon>
        <taxon>Paramecium</taxon>
    </lineage>
</organism>
<evidence type="ECO:0000313" key="6">
    <source>
        <dbReference type="Proteomes" id="UP000688137"/>
    </source>
</evidence>
<dbReference type="EMBL" id="CAJJDM010000001">
    <property type="protein sequence ID" value="CAD8042949.1"/>
    <property type="molecule type" value="Genomic_DNA"/>
</dbReference>
<dbReference type="Proteomes" id="UP000688137">
    <property type="component" value="Unassembled WGS sequence"/>
</dbReference>
<evidence type="ECO:0000256" key="3">
    <source>
        <dbReference type="SAM" id="Coils"/>
    </source>
</evidence>
<sequence length="201" mass="24186">MRQEQLEQLLNLKQYQINQNNDPNFELLPIQPTYKQEIDKEVQKLEQQSLFADSLDVDIPSLKKNREEKRLRKMAKMSQLTEGWFGMKSQDQDETMKQEFMIMKLKKYLDPKQPVKSSDFKTMPKYFQVGTYVDGMDNYNIKKKKKNQSDLIDQFLEYDQMKQTTKNSFQKIQQRQQRISKVNSKLRKLKRMAKSLGRRNK</sequence>
<evidence type="ECO:0000313" key="5">
    <source>
        <dbReference type="EMBL" id="CAD8042949.1"/>
    </source>
</evidence>
<gene>
    <name evidence="5" type="ORF">PPRIM_AZ9-3.1.T0040168</name>
</gene>
<feature type="domain" description="Fcf2 pre-rRNA processing C-terminal" evidence="4">
    <location>
        <begin position="81"/>
        <end position="166"/>
    </location>
</feature>
<feature type="coiled-coil region" evidence="3">
    <location>
        <begin position="172"/>
        <end position="199"/>
    </location>
</feature>
<accession>A0A8S1JNH9</accession>
<reference evidence="5" key="1">
    <citation type="submission" date="2021-01" db="EMBL/GenBank/DDBJ databases">
        <authorList>
            <consortium name="Genoscope - CEA"/>
            <person name="William W."/>
        </authorList>
    </citation>
    <scope>NUCLEOTIDE SEQUENCE</scope>
</reference>
<dbReference type="OMA" id="QLTEGWF"/>
<comment type="subcellular location">
    <subcellularLocation>
        <location evidence="1">Nucleus</location>
        <location evidence="1">Nucleolus</location>
    </subcellularLocation>
</comment>
<dbReference type="InterPro" id="IPR039883">
    <property type="entry name" value="Fcf2/DNTTIP2"/>
</dbReference>
<dbReference type="GO" id="GO:0005730">
    <property type="term" value="C:nucleolus"/>
    <property type="evidence" value="ECO:0007669"/>
    <property type="project" value="UniProtKB-SubCell"/>
</dbReference>
<evidence type="ECO:0000259" key="4">
    <source>
        <dbReference type="Pfam" id="PF08698"/>
    </source>
</evidence>
<dbReference type="PANTHER" id="PTHR21686:SF12">
    <property type="entry name" value="DEOXYNUCLEOTIDYLTRANSFERASE TERMINAL-INTERACTING PROTEIN 2"/>
    <property type="match status" value="1"/>
</dbReference>
<evidence type="ECO:0000256" key="1">
    <source>
        <dbReference type="ARBA" id="ARBA00004604"/>
    </source>
</evidence>
<comment type="caution">
    <text evidence="5">The sequence shown here is derived from an EMBL/GenBank/DDBJ whole genome shotgun (WGS) entry which is preliminary data.</text>
</comment>
<keyword evidence="6" id="KW-1185">Reference proteome</keyword>
<keyword evidence="3" id="KW-0175">Coiled coil</keyword>
<dbReference type="InterPro" id="IPR014810">
    <property type="entry name" value="Fcf2_C"/>
</dbReference>
<dbReference type="Pfam" id="PF08698">
    <property type="entry name" value="Fcf2"/>
    <property type="match status" value="1"/>
</dbReference>
<keyword evidence="2" id="KW-0539">Nucleus</keyword>
<name>A0A8S1JNH9_PARPR</name>
<evidence type="ECO:0000256" key="2">
    <source>
        <dbReference type="ARBA" id="ARBA00023242"/>
    </source>
</evidence>
<dbReference type="GO" id="GO:0006396">
    <property type="term" value="P:RNA processing"/>
    <property type="evidence" value="ECO:0007669"/>
    <property type="project" value="TreeGrafter"/>
</dbReference>
<dbReference type="GO" id="GO:0003723">
    <property type="term" value="F:RNA binding"/>
    <property type="evidence" value="ECO:0007669"/>
    <property type="project" value="TreeGrafter"/>
</dbReference>
<proteinExistence type="predicted"/>
<protein>
    <recommendedName>
        <fullName evidence="4">Fcf2 pre-rRNA processing C-terminal domain-containing protein</fullName>
    </recommendedName>
</protein>